<evidence type="ECO:0000313" key="3">
    <source>
        <dbReference type="Proteomes" id="UP000070544"/>
    </source>
</evidence>
<evidence type="ECO:0000259" key="1">
    <source>
        <dbReference type="Pfam" id="PF02214"/>
    </source>
</evidence>
<dbReference type="InterPro" id="IPR011333">
    <property type="entry name" value="SKP1/BTB/POZ_sf"/>
</dbReference>
<dbReference type="GO" id="GO:0051260">
    <property type="term" value="P:protein homooligomerization"/>
    <property type="evidence" value="ECO:0007669"/>
    <property type="project" value="InterPro"/>
</dbReference>
<reference evidence="2 3" key="1">
    <citation type="journal article" date="2015" name="Genome Biol. Evol.">
        <title>Phylogenomic analyses indicate that early fungi evolved digesting cell walls of algal ancestors of land plants.</title>
        <authorList>
            <person name="Chang Y."/>
            <person name="Wang S."/>
            <person name="Sekimoto S."/>
            <person name="Aerts A.L."/>
            <person name="Choi C."/>
            <person name="Clum A."/>
            <person name="LaButti K.M."/>
            <person name="Lindquist E.A."/>
            <person name="Yee Ngan C."/>
            <person name="Ohm R.A."/>
            <person name="Salamov A.A."/>
            <person name="Grigoriev I.V."/>
            <person name="Spatafora J.W."/>
            <person name="Berbee M.L."/>
        </authorList>
    </citation>
    <scope>NUCLEOTIDE SEQUENCE [LARGE SCALE GENOMIC DNA]</scope>
    <source>
        <strain evidence="2 3">JEL478</strain>
    </source>
</reference>
<name>A0A139AYX3_GONPJ</name>
<keyword evidence="3" id="KW-1185">Reference proteome</keyword>
<sequence>MLALYSADMGSEASHAMAPALKDRDGNWFIDRDPETFKEILGCLRTGVVPEMDGAIRNRVLVDSAFYGYTELEKKLCGKFDSQLTTCFSSI</sequence>
<dbReference type="Proteomes" id="UP000070544">
    <property type="component" value="Unassembled WGS sequence"/>
</dbReference>
<dbReference type="OrthoDB" id="2414723at2759"/>
<dbReference type="Gene3D" id="3.30.710.10">
    <property type="entry name" value="Potassium Channel Kv1.1, Chain A"/>
    <property type="match status" value="1"/>
</dbReference>
<protein>
    <recommendedName>
        <fullName evidence="1">Potassium channel tetramerisation-type BTB domain-containing protein</fullName>
    </recommendedName>
</protein>
<gene>
    <name evidence="2" type="ORF">M427DRAFT_27482</name>
</gene>
<dbReference type="SUPFAM" id="SSF54695">
    <property type="entry name" value="POZ domain"/>
    <property type="match status" value="1"/>
</dbReference>
<dbReference type="AlphaFoldDB" id="A0A139AYX3"/>
<dbReference type="InterPro" id="IPR003131">
    <property type="entry name" value="T1-type_BTB"/>
</dbReference>
<accession>A0A139AYX3</accession>
<organism evidence="2 3">
    <name type="scientific">Gonapodya prolifera (strain JEL478)</name>
    <name type="common">Monoblepharis prolifera</name>
    <dbReference type="NCBI Taxonomy" id="1344416"/>
    <lineage>
        <taxon>Eukaryota</taxon>
        <taxon>Fungi</taxon>
        <taxon>Fungi incertae sedis</taxon>
        <taxon>Chytridiomycota</taxon>
        <taxon>Chytridiomycota incertae sedis</taxon>
        <taxon>Monoblepharidomycetes</taxon>
        <taxon>Monoblepharidales</taxon>
        <taxon>Gonapodyaceae</taxon>
        <taxon>Gonapodya</taxon>
    </lineage>
</organism>
<feature type="domain" description="Potassium channel tetramerisation-type BTB" evidence="1">
    <location>
        <begin position="18"/>
        <end position="75"/>
    </location>
</feature>
<dbReference type="EMBL" id="KQ965732">
    <property type="protein sequence ID" value="KXS21952.1"/>
    <property type="molecule type" value="Genomic_DNA"/>
</dbReference>
<evidence type="ECO:0000313" key="2">
    <source>
        <dbReference type="EMBL" id="KXS21952.1"/>
    </source>
</evidence>
<proteinExistence type="predicted"/>
<dbReference type="Pfam" id="PF02214">
    <property type="entry name" value="BTB_2"/>
    <property type="match status" value="1"/>
</dbReference>